<dbReference type="InterPro" id="IPR001123">
    <property type="entry name" value="LeuE-type"/>
</dbReference>
<keyword evidence="4 6" id="KW-1133">Transmembrane helix</keyword>
<evidence type="ECO:0000256" key="3">
    <source>
        <dbReference type="ARBA" id="ARBA00022692"/>
    </source>
</evidence>
<dbReference type="PIRSF" id="PIRSF006324">
    <property type="entry name" value="LeuE"/>
    <property type="match status" value="1"/>
</dbReference>
<keyword evidence="2" id="KW-1003">Cell membrane</keyword>
<keyword evidence="5 6" id="KW-0472">Membrane</keyword>
<dbReference type="Pfam" id="PF01810">
    <property type="entry name" value="LysE"/>
    <property type="match status" value="1"/>
</dbReference>
<evidence type="ECO:0000313" key="8">
    <source>
        <dbReference type="Proteomes" id="UP000663923"/>
    </source>
</evidence>
<evidence type="ECO:0000256" key="1">
    <source>
        <dbReference type="ARBA" id="ARBA00004651"/>
    </source>
</evidence>
<keyword evidence="8" id="KW-1185">Reference proteome</keyword>
<evidence type="ECO:0000313" key="7">
    <source>
        <dbReference type="EMBL" id="QTD54996.1"/>
    </source>
</evidence>
<reference evidence="7 8" key="1">
    <citation type="submission" date="2021-03" db="EMBL/GenBank/DDBJ databases">
        <title>Complete genome of Parasphingorhabdus_sp.JHSY0214.</title>
        <authorList>
            <person name="Yoo J.H."/>
            <person name="Bae J.W."/>
        </authorList>
    </citation>
    <scope>NUCLEOTIDE SEQUENCE [LARGE SCALE GENOMIC DNA]</scope>
    <source>
        <strain evidence="7 8">JHSY0214</strain>
    </source>
</reference>
<protein>
    <submittedName>
        <fullName evidence="7">LysE family translocator</fullName>
    </submittedName>
</protein>
<dbReference type="Proteomes" id="UP000663923">
    <property type="component" value="Chromosome"/>
</dbReference>
<feature type="transmembrane region" description="Helical" evidence="6">
    <location>
        <begin position="116"/>
        <end position="141"/>
    </location>
</feature>
<name>A0ABX7T0D5_9SPHN</name>
<dbReference type="RefSeq" id="WP_207986823.1">
    <property type="nucleotide sequence ID" value="NZ_CP071794.1"/>
</dbReference>
<proteinExistence type="predicted"/>
<feature type="transmembrane region" description="Helical" evidence="6">
    <location>
        <begin position="75"/>
        <end position="95"/>
    </location>
</feature>
<accession>A0ABX7T0D5</accession>
<feature type="transmembrane region" description="Helical" evidence="6">
    <location>
        <begin position="147"/>
        <end position="170"/>
    </location>
</feature>
<evidence type="ECO:0000256" key="2">
    <source>
        <dbReference type="ARBA" id="ARBA00022475"/>
    </source>
</evidence>
<evidence type="ECO:0000256" key="4">
    <source>
        <dbReference type="ARBA" id="ARBA00022989"/>
    </source>
</evidence>
<keyword evidence="3 6" id="KW-0812">Transmembrane</keyword>
<organism evidence="7 8">
    <name type="scientific">Parasphingorhabdus cellanae</name>
    <dbReference type="NCBI Taxonomy" id="2806553"/>
    <lineage>
        <taxon>Bacteria</taxon>
        <taxon>Pseudomonadati</taxon>
        <taxon>Pseudomonadota</taxon>
        <taxon>Alphaproteobacteria</taxon>
        <taxon>Sphingomonadales</taxon>
        <taxon>Sphingomonadaceae</taxon>
        <taxon>Parasphingorhabdus</taxon>
    </lineage>
</organism>
<feature type="transmembrane region" description="Helical" evidence="6">
    <location>
        <begin position="44"/>
        <end position="69"/>
    </location>
</feature>
<evidence type="ECO:0000256" key="5">
    <source>
        <dbReference type="ARBA" id="ARBA00023136"/>
    </source>
</evidence>
<feature type="transmembrane region" description="Helical" evidence="6">
    <location>
        <begin position="6"/>
        <end position="32"/>
    </location>
</feature>
<gene>
    <name evidence="7" type="ORF">J4G78_12220</name>
</gene>
<feature type="transmembrane region" description="Helical" evidence="6">
    <location>
        <begin position="191"/>
        <end position="209"/>
    </location>
</feature>
<comment type="subcellular location">
    <subcellularLocation>
        <location evidence="1">Cell membrane</location>
        <topology evidence="1">Multi-pass membrane protein</topology>
    </subcellularLocation>
</comment>
<dbReference type="PANTHER" id="PTHR30086:SF20">
    <property type="entry name" value="ARGININE EXPORTER PROTEIN ARGO-RELATED"/>
    <property type="match status" value="1"/>
</dbReference>
<dbReference type="EMBL" id="CP071794">
    <property type="protein sequence ID" value="QTD54996.1"/>
    <property type="molecule type" value="Genomic_DNA"/>
</dbReference>
<sequence length="224" mass="23825">MPIETILLFLITDLTFCFTPGPATMVTVSHALPAGRQGGMRGALGPIVGINVGNFIWYALTAFGLIAMIQAFPSAYAVLRWLGVAYLAWLGIAMLRGARQNLSGSSAKSEGFRRGFLSGLAVHMSNPKALFFYTVIIPPFVDPTGNLWVQFGILAGLTIFTETAGLTFYAALASRARSLGSADRVQDVFKYVAAVVLVCVALVMAYLNLVDASVAFAFNSATGL</sequence>
<dbReference type="PANTHER" id="PTHR30086">
    <property type="entry name" value="ARGININE EXPORTER PROTEIN ARGO"/>
    <property type="match status" value="1"/>
</dbReference>
<evidence type="ECO:0000256" key="6">
    <source>
        <dbReference type="SAM" id="Phobius"/>
    </source>
</evidence>